<organism evidence="6 7">
    <name type="scientific">Hondaea fermentalgiana</name>
    <dbReference type="NCBI Taxonomy" id="2315210"/>
    <lineage>
        <taxon>Eukaryota</taxon>
        <taxon>Sar</taxon>
        <taxon>Stramenopiles</taxon>
        <taxon>Bigyra</taxon>
        <taxon>Labyrinthulomycetes</taxon>
        <taxon>Thraustochytrida</taxon>
        <taxon>Thraustochytriidae</taxon>
        <taxon>Hondaea</taxon>
    </lineage>
</organism>
<feature type="coiled-coil region" evidence="3">
    <location>
        <begin position="1295"/>
        <end position="1400"/>
    </location>
</feature>
<dbReference type="Proteomes" id="UP000241890">
    <property type="component" value="Unassembled WGS sequence"/>
</dbReference>
<feature type="coiled-coil region" evidence="3">
    <location>
        <begin position="425"/>
        <end position="495"/>
    </location>
</feature>
<comment type="similarity">
    <text evidence="1">Belongs to the copine family.</text>
</comment>
<feature type="coiled-coil region" evidence="3">
    <location>
        <begin position="1049"/>
        <end position="1270"/>
    </location>
</feature>
<dbReference type="CDD" id="cd04047">
    <property type="entry name" value="C2B_Copine"/>
    <property type="match status" value="1"/>
</dbReference>
<dbReference type="GO" id="GO:0005886">
    <property type="term" value="C:plasma membrane"/>
    <property type="evidence" value="ECO:0007669"/>
    <property type="project" value="TreeGrafter"/>
</dbReference>
<protein>
    <submittedName>
        <fullName evidence="6">Copine-2</fullName>
    </submittedName>
</protein>
<proteinExistence type="inferred from homology"/>
<gene>
    <name evidence="6" type="ORF">FCC1311_054002</name>
</gene>
<dbReference type="EMBL" id="BEYU01000053">
    <property type="protein sequence ID" value="GBG29178.1"/>
    <property type="molecule type" value="Genomic_DNA"/>
</dbReference>
<feature type="domain" description="C2" evidence="5">
    <location>
        <begin position="1683"/>
        <end position="1803"/>
    </location>
</feature>
<dbReference type="Pfam" id="PF07002">
    <property type="entry name" value="Copine"/>
    <property type="match status" value="1"/>
</dbReference>
<feature type="coiled-coil region" evidence="3">
    <location>
        <begin position="1424"/>
        <end position="1465"/>
    </location>
</feature>
<feature type="coiled-coil region" evidence="3">
    <location>
        <begin position="1499"/>
        <end position="1594"/>
    </location>
</feature>
<dbReference type="PANTHER" id="PTHR10857:SF106">
    <property type="entry name" value="C2 DOMAIN-CONTAINING PROTEIN"/>
    <property type="match status" value="1"/>
</dbReference>
<keyword evidence="3" id="KW-0175">Coiled coil</keyword>
<dbReference type="PROSITE" id="PS50004">
    <property type="entry name" value="C2"/>
    <property type="match status" value="2"/>
</dbReference>
<evidence type="ECO:0000256" key="3">
    <source>
        <dbReference type="SAM" id="Coils"/>
    </source>
</evidence>
<feature type="coiled-coil region" evidence="3">
    <location>
        <begin position="616"/>
        <end position="785"/>
    </location>
</feature>
<dbReference type="GO" id="GO:0071277">
    <property type="term" value="P:cellular response to calcium ion"/>
    <property type="evidence" value="ECO:0007669"/>
    <property type="project" value="TreeGrafter"/>
</dbReference>
<dbReference type="InterPro" id="IPR000008">
    <property type="entry name" value="C2_dom"/>
</dbReference>
<feature type="coiled-coil region" evidence="3">
    <location>
        <begin position="528"/>
        <end position="569"/>
    </location>
</feature>
<dbReference type="InterPro" id="IPR035892">
    <property type="entry name" value="C2_domain_sf"/>
</dbReference>
<feature type="region of interest" description="Disordered" evidence="4">
    <location>
        <begin position="571"/>
        <end position="615"/>
    </location>
</feature>
<dbReference type="SMART" id="SM00239">
    <property type="entry name" value="C2"/>
    <property type="match status" value="2"/>
</dbReference>
<feature type="coiled-coil region" evidence="3">
    <location>
        <begin position="879"/>
        <end position="1021"/>
    </location>
</feature>
<reference evidence="6 7" key="1">
    <citation type="submission" date="2017-12" db="EMBL/GenBank/DDBJ databases">
        <title>Sequencing, de novo assembly and annotation of complete genome of a new Thraustochytrid species, strain FCC1311.</title>
        <authorList>
            <person name="Sedici K."/>
            <person name="Godart F."/>
            <person name="Aiese Cigliano R."/>
            <person name="Sanseverino W."/>
            <person name="Barakat M."/>
            <person name="Ortet P."/>
            <person name="Marechal E."/>
            <person name="Cagnac O."/>
            <person name="Amato A."/>
        </authorList>
    </citation>
    <scope>NUCLEOTIDE SEQUENCE [LARGE SCALE GENOMIC DNA]</scope>
</reference>
<feature type="domain" description="C2" evidence="5">
    <location>
        <begin position="1814"/>
        <end position="1940"/>
    </location>
</feature>
<evidence type="ECO:0000256" key="4">
    <source>
        <dbReference type="SAM" id="MobiDB-lite"/>
    </source>
</evidence>
<evidence type="ECO:0000313" key="6">
    <source>
        <dbReference type="EMBL" id="GBG29178.1"/>
    </source>
</evidence>
<dbReference type="SMART" id="SM00327">
    <property type="entry name" value="VWA"/>
    <property type="match status" value="1"/>
</dbReference>
<feature type="region of interest" description="Disordered" evidence="4">
    <location>
        <begin position="125"/>
        <end position="157"/>
    </location>
</feature>
<evidence type="ECO:0000256" key="1">
    <source>
        <dbReference type="ARBA" id="ARBA00009048"/>
    </source>
</evidence>
<dbReference type="OrthoDB" id="5855668at2759"/>
<dbReference type="PANTHER" id="PTHR10857">
    <property type="entry name" value="COPINE"/>
    <property type="match status" value="1"/>
</dbReference>
<evidence type="ECO:0000313" key="7">
    <source>
        <dbReference type="Proteomes" id="UP000241890"/>
    </source>
</evidence>
<keyword evidence="2" id="KW-0677">Repeat</keyword>
<dbReference type="SUPFAM" id="SSF53300">
    <property type="entry name" value="vWA-like"/>
    <property type="match status" value="1"/>
</dbReference>
<accession>A0A2R5GHI1</accession>
<feature type="compositionally biased region" description="Polar residues" evidence="4">
    <location>
        <begin position="606"/>
        <end position="615"/>
    </location>
</feature>
<feature type="coiled-coil region" evidence="3">
    <location>
        <begin position="252"/>
        <end position="385"/>
    </location>
</feature>
<feature type="coiled-coil region" evidence="3">
    <location>
        <begin position="1631"/>
        <end position="1665"/>
    </location>
</feature>
<dbReference type="InterPro" id="IPR045052">
    <property type="entry name" value="Copine"/>
</dbReference>
<dbReference type="InterPro" id="IPR002035">
    <property type="entry name" value="VWF_A"/>
</dbReference>
<name>A0A2R5GHI1_9STRA</name>
<dbReference type="SUPFAM" id="SSF49562">
    <property type="entry name" value="C2 domain (Calcium/lipid-binding domain, CaLB)"/>
    <property type="match status" value="2"/>
</dbReference>
<comment type="caution">
    <text evidence="6">The sequence shown here is derived from an EMBL/GenBank/DDBJ whole genome shotgun (WGS) entry which is preliminary data.</text>
</comment>
<sequence length="2189" mass="244833">MINGSSHTLDQATFQALLAGAKRDGGLSAVRTMQACVSLSKGREQLCCRASYSRQHGCRTKVLGGVPEDTLDFETALAGMCSEFVAALEVGASTPIEALSLDFAADRDGVLRVVQVSEDGFVADQSSHRSKALTVPRKAKSEQHADGTESQSKHSKPSLAETAFLMRHADQLRSEQQAKVLQQERQESMQEIDRLRRDQQSNVAQIKALREALTKASHEAASQTAAAEELGESLRATQETLTTSQRGFTRVMQEKDEEIKRLALEMERVRHAALAAQSQGETSESLSAQLLDAAQAERRLSQKVDELSQQVKDLEAENEALTTASAKTRKEVLREVQERAQDEVAKLAAEVERLSSANDEQAAESSELRHLLETQREKEAELRRQVNHLGGEKQRLQGHLDKAKQSLKSITSIGNSEDAAMAAVRATAEAKVQQVKNELDFVRKQAETESGFAEDLRGQLAELKRQQAEVVTKLKQESSELATRLKAELAEREKQFARELQIPRSQISLLEDKVSTLQTSLQKMGNEMAATNRKLQVSEMDLRRARDEALRSEEQKLALERNLAELQATLATQSAHQDDKTYEDGSGGDIDSESGFNADTEEGGTHTATSDQSAQLVRVQNEVEYLRKQVDVEERAKRELSKAVETTRAQLRKTIEDWKADVAAIQAQHRHILEQAESEAVALREAKLDATSEIKRLQSQLLEAREGFSRAKEQLQTDQRALEASASAVSQLKEDLDEAQSRLAAAQERAERAERQQREEAHNFREELEAVREKRQEVVADLKSKLTSAHRQVSASHAAMLELRESSTQEMEVLSRQGAVRLIVAALQGRARLQACSAFYRMRTATVAASERQAAAEFADSLRNRHEETLHAELASLRSQMTHDAQKNLRQELENAQREHESAVRAIEKSCDEKWQRELDEATKSHHEALAVQLAEQQAIREAEEKRQREEARRAVATLEATHKAAFQSMVTRAAQEREEEVRTAREALQKQLRESLEEARKQHNAQLAEATERHDQALAAMREELTRDKDHAVASMMNSAETDCKCALEALEREMQSRIDAIRQELEAGHAVALKNSQEESAREADAKLAFALQEGAEKAAKDLAELRKELESMAHEEHARLSREHEDRVEQLTAEHRAQIRTLKEKHEAELAAQMDTSMSKLEEAVRRTREEERAERTQALTQSTEKWQRIVQECTEDGLREQERLVAEAAKAKAAAVEKVKLEARADIAARDTASTKSRAAFEEKLLQKSQAQLDELRGKLMAEHAKQLQAATEAAGKREEAALLRAQAEKERALRVQRNKATEQLERVKQEAETAKESALATCAREAASQMASALNREREQASEKLESLRESMERERKESEAAILEECDRVTDRKLEEAQLQLQEAVLKCRKQCEDQFGKELEQMRRERTQLMDDADHGMQAAHAERDRLRASLEKANAALEEAEDLAFDLQGRVERLEQAGRYFALKQKLEHGRTVAGFCRLKQRLEASTAKHIAEAEKRVNNQVERHEAQTQRAEDATRTLEKSRRRMHDILVNHKREDLLQHKVETGVIQDDLKKLQHSREALEKQREQLQRDVGYLEGQIRGVEQQLEQLSKVSAVQDGQINVTHAKRKRRLDQEFEHLLDRVAHQRKQIDAVNERIAAVQKDAELKEEDLREMEAGLVAILVEQQKLLLAELATGYGAAAGVDAALGCELCLQLDFADVRGSDLLSKSDPFAEVLLLDALTKKWMSLGKTEPLFNVHKGSWAAQIDVFFKFEERQELLVRVYDHDKHTNHDFLGEGRALLGSIMSAPGQQTQIRLAKAGDSSSGHRGMVTVRAEKKLGDTGFLELHLHAKKLDAKDWGGFGKSDPYYIIQRKSAGGEWTPVFKSEYIKNESNPTWKPQRLDLGKICRGNLDEELLISVYDYDDGTKHDLIGHAAVSVNLLLQAASNGTMIDVKHPPTKRKYQKSSYKNSGLLGVRTAALRPSPVTEMLNYLAGGLEIGLCVAVDFTASNGNPHSPSSLHFCGGGVNQYQAAIRAMTEILVAYDSDHMIPALGFGGNLQGTVSHCFPLTGNYENPEVYGGSGVEKAYVHALSTVQLSGPTFFAPLLNFMNERIYDPELSQQSQNYTILLILTDGAIMDMQETVDALVKGADLPLSVVIVGVGAADFSSMERLDADDKALVDRKGRKASRDLVQFVPFSASR</sequence>
<evidence type="ECO:0000259" key="5">
    <source>
        <dbReference type="PROSITE" id="PS50004"/>
    </source>
</evidence>
<dbReference type="Gene3D" id="2.60.40.150">
    <property type="entry name" value="C2 domain"/>
    <property type="match status" value="2"/>
</dbReference>
<keyword evidence="7" id="KW-1185">Reference proteome</keyword>
<evidence type="ECO:0000256" key="2">
    <source>
        <dbReference type="ARBA" id="ARBA00022737"/>
    </source>
</evidence>
<dbReference type="Pfam" id="PF00168">
    <property type="entry name" value="C2"/>
    <property type="match status" value="2"/>
</dbReference>
<dbReference type="InterPro" id="IPR010734">
    <property type="entry name" value="Copine_C"/>
</dbReference>
<dbReference type="GO" id="GO:0005544">
    <property type="term" value="F:calcium-dependent phospholipid binding"/>
    <property type="evidence" value="ECO:0007669"/>
    <property type="project" value="InterPro"/>
</dbReference>
<dbReference type="InterPro" id="IPR037768">
    <property type="entry name" value="C2B_Copine"/>
</dbReference>
<dbReference type="InParanoid" id="A0A2R5GHI1"/>
<dbReference type="InterPro" id="IPR036465">
    <property type="entry name" value="vWFA_dom_sf"/>
</dbReference>